<evidence type="ECO:0000256" key="7">
    <source>
        <dbReference type="RuleBase" id="RU364129"/>
    </source>
</evidence>
<dbReference type="PANTHER" id="PTHR13186">
    <property type="entry name" value="MEDIATOR OF RNA POLYMERASE II TRANSCRIPTION SUBUNIT 31"/>
    <property type="match status" value="1"/>
</dbReference>
<dbReference type="AlphaFoldDB" id="A0AA36IK64"/>
<protein>
    <recommendedName>
        <fullName evidence="7">Mediator of RNA polymerase II transcription subunit 31</fullName>
    </recommendedName>
</protein>
<sequence length="346" mass="38696">MQFSGVLHELKGQNRPYQQEQLLSVQFGRSMSSYANKLAHEPGRQHLRKQVWQLSGELLGHADGEISGEEAHKGHKVPEAGGRPALRAKLQDLARDRSRRFAEELEFVQCLANPTYVQWLAAQGFLQDVGFQRFLEYLTYWRRPQYVRYIVYPQCLSVLDLLRDPSVRGRLHRPDAEGILAGNMLHAWGAPDEVQLRNMRPAAPEGSEPKLEAPKSPGAAGSNITGFTGLGADFKHIKAWLMKYIRPSEPRSLSEAALEVAKKHLRECTSLTDAQLDDVTTNSKRAWENRDTKSDLAEVALRRCETPAAQVEVPTDLPRRVRQKTTAKAAAKDAAAKRAQTCGLGT</sequence>
<evidence type="ECO:0000256" key="2">
    <source>
        <dbReference type="ARBA" id="ARBA00006378"/>
    </source>
</evidence>
<keyword evidence="3 7" id="KW-0805">Transcription regulation</keyword>
<evidence type="ECO:0000256" key="3">
    <source>
        <dbReference type="ARBA" id="ARBA00023015"/>
    </source>
</evidence>
<organism evidence="9 10">
    <name type="scientific">Effrenium voratum</name>
    <dbReference type="NCBI Taxonomy" id="2562239"/>
    <lineage>
        <taxon>Eukaryota</taxon>
        <taxon>Sar</taxon>
        <taxon>Alveolata</taxon>
        <taxon>Dinophyceae</taxon>
        <taxon>Suessiales</taxon>
        <taxon>Symbiodiniaceae</taxon>
        <taxon>Effrenium</taxon>
    </lineage>
</organism>
<name>A0AA36IK64_9DINO</name>
<keyword evidence="5 7" id="KW-0804">Transcription</keyword>
<dbReference type="EMBL" id="CAUJNA010001848">
    <property type="protein sequence ID" value="CAJ1389308.1"/>
    <property type="molecule type" value="Genomic_DNA"/>
</dbReference>
<dbReference type="GO" id="GO:0016592">
    <property type="term" value="C:mediator complex"/>
    <property type="evidence" value="ECO:0007669"/>
    <property type="project" value="InterPro"/>
</dbReference>
<evidence type="ECO:0000313" key="10">
    <source>
        <dbReference type="Proteomes" id="UP001178507"/>
    </source>
</evidence>
<gene>
    <name evidence="9" type="ORF">EVOR1521_LOCUS14953</name>
</gene>
<keyword evidence="10" id="KW-1185">Reference proteome</keyword>
<comment type="subunit">
    <text evidence="7">Component of the Mediator complex.</text>
</comment>
<comment type="similarity">
    <text evidence="2 7">Belongs to the Mediator complex subunit 31 family.</text>
</comment>
<comment type="caution">
    <text evidence="9">The sequence shown here is derived from an EMBL/GenBank/DDBJ whole genome shotgun (WGS) entry which is preliminary data.</text>
</comment>
<keyword evidence="6 7" id="KW-0539">Nucleus</keyword>
<feature type="non-terminal residue" evidence="9">
    <location>
        <position position="346"/>
    </location>
</feature>
<evidence type="ECO:0000256" key="6">
    <source>
        <dbReference type="ARBA" id="ARBA00023242"/>
    </source>
</evidence>
<dbReference type="Proteomes" id="UP001178507">
    <property type="component" value="Unassembled WGS sequence"/>
</dbReference>
<reference evidence="9" key="1">
    <citation type="submission" date="2023-08" db="EMBL/GenBank/DDBJ databases">
        <authorList>
            <person name="Chen Y."/>
            <person name="Shah S."/>
            <person name="Dougan E. K."/>
            <person name="Thang M."/>
            <person name="Chan C."/>
        </authorList>
    </citation>
    <scope>NUCLEOTIDE SEQUENCE</scope>
</reference>
<comment type="function">
    <text evidence="7">Component of the Mediator complex, a coactivator involved in the regulated transcription of nearly all RNA polymerase II-dependent genes. Mediator functions as a bridge to convey information from gene-specific regulatory proteins to the basal RNA polymerase II transcription machinery. Mediator is recruited to promoters by direct interactions with regulatory proteins and serves as a scaffold for the assembly of a functional preinitiation complex with RNA polymerase II and the general transcription factors.</text>
</comment>
<dbReference type="Gene3D" id="1.10.10.1340">
    <property type="entry name" value="Mediator of RNA polymerase II, submodule Med31 (Soh1)"/>
    <property type="match status" value="1"/>
</dbReference>
<dbReference type="Pfam" id="PF05669">
    <property type="entry name" value="Med31"/>
    <property type="match status" value="1"/>
</dbReference>
<proteinExistence type="inferred from homology"/>
<feature type="region of interest" description="Disordered" evidence="8">
    <location>
        <begin position="201"/>
        <end position="220"/>
    </location>
</feature>
<dbReference type="InterPro" id="IPR008831">
    <property type="entry name" value="Mediator_Med31"/>
</dbReference>
<accession>A0AA36IK64</accession>
<keyword evidence="4 7" id="KW-0010">Activator</keyword>
<evidence type="ECO:0000256" key="8">
    <source>
        <dbReference type="SAM" id="MobiDB-lite"/>
    </source>
</evidence>
<evidence type="ECO:0000256" key="5">
    <source>
        <dbReference type="ARBA" id="ARBA00023163"/>
    </source>
</evidence>
<evidence type="ECO:0000313" key="9">
    <source>
        <dbReference type="EMBL" id="CAJ1389308.1"/>
    </source>
</evidence>
<comment type="subcellular location">
    <subcellularLocation>
        <location evidence="1 7">Nucleus</location>
    </subcellularLocation>
</comment>
<evidence type="ECO:0000256" key="4">
    <source>
        <dbReference type="ARBA" id="ARBA00023159"/>
    </source>
</evidence>
<dbReference type="GO" id="GO:0003712">
    <property type="term" value="F:transcription coregulator activity"/>
    <property type="evidence" value="ECO:0007669"/>
    <property type="project" value="InterPro"/>
</dbReference>
<evidence type="ECO:0000256" key="1">
    <source>
        <dbReference type="ARBA" id="ARBA00004123"/>
    </source>
</evidence>
<dbReference type="GO" id="GO:0006355">
    <property type="term" value="P:regulation of DNA-templated transcription"/>
    <property type="evidence" value="ECO:0007669"/>
    <property type="project" value="InterPro"/>
</dbReference>
<dbReference type="InterPro" id="IPR038089">
    <property type="entry name" value="Med31_sf"/>
</dbReference>